<feature type="transmembrane region" description="Helical" evidence="1">
    <location>
        <begin position="138"/>
        <end position="156"/>
    </location>
</feature>
<evidence type="ECO:0000313" key="3">
    <source>
        <dbReference type="Proteomes" id="UP000251993"/>
    </source>
</evidence>
<feature type="transmembrane region" description="Helical" evidence="1">
    <location>
        <begin position="6"/>
        <end position="28"/>
    </location>
</feature>
<keyword evidence="1" id="KW-1133">Transmembrane helix</keyword>
<keyword evidence="3" id="KW-1185">Reference proteome</keyword>
<feature type="transmembrane region" description="Helical" evidence="1">
    <location>
        <begin position="66"/>
        <end position="86"/>
    </location>
</feature>
<feature type="transmembrane region" description="Helical" evidence="1">
    <location>
        <begin position="40"/>
        <end position="60"/>
    </location>
</feature>
<evidence type="ECO:0000256" key="1">
    <source>
        <dbReference type="SAM" id="Phobius"/>
    </source>
</evidence>
<name>A0A344TJS6_9BACT</name>
<dbReference type="Pfam" id="PF07099">
    <property type="entry name" value="DUF1361"/>
    <property type="match status" value="1"/>
</dbReference>
<dbReference type="RefSeq" id="WP_114067678.1">
    <property type="nucleotide sequence ID" value="NZ_CP030850.1"/>
</dbReference>
<dbReference type="InterPro" id="IPR009793">
    <property type="entry name" value="DUF1361"/>
</dbReference>
<accession>A0A344TJS6</accession>
<keyword evidence="1" id="KW-0472">Membrane</keyword>
<dbReference type="KEGG" id="run:DR864_14630"/>
<proteinExistence type="predicted"/>
<reference evidence="2 3" key="1">
    <citation type="submission" date="2018-07" db="EMBL/GenBank/DDBJ databases">
        <title>Genome sequencing of Runella.</title>
        <authorList>
            <person name="Baek M.-G."/>
            <person name="Yi H."/>
        </authorList>
    </citation>
    <scope>NUCLEOTIDE SEQUENCE [LARGE SCALE GENOMIC DNA]</scope>
    <source>
        <strain evidence="2 3">HYN0085</strain>
    </source>
</reference>
<evidence type="ECO:0000313" key="2">
    <source>
        <dbReference type="EMBL" id="AXE18897.1"/>
    </source>
</evidence>
<keyword evidence="1" id="KW-0812">Transmembrane</keyword>
<feature type="transmembrane region" description="Helical" evidence="1">
    <location>
        <begin position="217"/>
        <end position="239"/>
    </location>
</feature>
<organism evidence="2 3">
    <name type="scientific">Runella rosea</name>
    <dbReference type="NCBI Taxonomy" id="2259595"/>
    <lineage>
        <taxon>Bacteria</taxon>
        <taxon>Pseudomonadati</taxon>
        <taxon>Bacteroidota</taxon>
        <taxon>Cytophagia</taxon>
        <taxon>Cytophagales</taxon>
        <taxon>Spirosomataceae</taxon>
        <taxon>Runella</taxon>
    </lineage>
</organism>
<protein>
    <submittedName>
        <fullName evidence="2">DUF1361 domain-containing protein</fullName>
    </submittedName>
</protein>
<dbReference type="AlphaFoldDB" id="A0A344TJS6"/>
<sequence length="249" mass="28825">MLNNTLQYLKIKILFFYLSCVFVFLFTLQNKVLFMVKIKILLLVLLSGIGIVMLAGRIALTGSLEHWGLFWNLFLAWLPLVCAHITRQCWQRRLLNRYGLSAGVILWLLLFPNAPYLITDLIHLKEVPDYLLWYDSLMTFSFALAGLLTGLYSVLMIHRLIGQITHRITAWVIMAGCLVLSSYGVYLGRFGRWNSWDVLTNPFSLVKYSVSNLYNPMAMKLTITFSLAMLIMYIAFWIYTLKTKVEENV</sequence>
<dbReference type="Proteomes" id="UP000251993">
    <property type="component" value="Chromosome"/>
</dbReference>
<feature type="transmembrane region" description="Helical" evidence="1">
    <location>
        <begin position="168"/>
        <end position="186"/>
    </location>
</feature>
<feature type="transmembrane region" description="Helical" evidence="1">
    <location>
        <begin position="98"/>
        <end position="118"/>
    </location>
</feature>
<dbReference type="OrthoDB" id="4540541at2"/>
<gene>
    <name evidence="2" type="ORF">DR864_14630</name>
</gene>
<dbReference type="EMBL" id="CP030850">
    <property type="protein sequence ID" value="AXE18897.1"/>
    <property type="molecule type" value="Genomic_DNA"/>
</dbReference>